<evidence type="ECO:0000256" key="3">
    <source>
        <dbReference type="ARBA" id="ARBA00022729"/>
    </source>
</evidence>
<dbReference type="InterPro" id="IPR033436">
    <property type="entry name" value="MucB/RseB_C"/>
</dbReference>
<dbReference type="Pfam" id="PF17188">
    <property type="entry name" value="MucB_RseB_C"/>
    <property type="match status" value="1"/>
</dbReference>
<dbReference type="InterPro" id="IPR033434">
    <property type="entry name" value="MucB/RseB_N"/>
</dbReference>
<keyword evidence="3 5" id="KW-0732">Signal</keyword>
<dbReference type="EMBL" id="CP020465">
    <property type="protein sequence ID" value="ASP48419.1"/>
    <property type="molecule type" value="Genomic_DNA"/>
</dbReference>
<dbReference type="Pfam" id="PF03888">
    <property type="entry name" value="MucB_RseB"/>
    <property type="match status" value="1"/>
</dbReference>
<dbReference type="GO" id="GO:0030288">
    <property type="term" value="C:outer membrane-bounded periplasmic space"/>
    <property type="evidence" value="ECO:0007669"/>
    <property type="project" value="TreeGrafter"/>
</dbReference>
<dbReference type="CDD" id="cd16327">
    <property type="entry name" value="RseB"/>
    <property type="match status" value="1"/>
</dbReference>
<evidence type="ECO:0000259" key="6">
    <source>
        <dbReference type="Pfam" id="PF03888"/>
    </source>
</evidence>
<feature type="domain" description="MucB/RseB C-terminal" evidence="7">
    <location>
        <begin position="217"/>
        <end position="312"/>
    </location>
</feature>
<keyword evidence="4" id="KW-0574">Periplasm</keyword>
<dbReference type="InterPro" id="IPR038484">
    <property type="entry name" value="MucB/RseB_C_sf"/>
</dbReference>
<feature type="signal peptide" evidence="5">
    <location>
        <begin position="1"/>
        <end position="18"/>
    </location>
</feature>
<dbReference type="PIRSF" id="PIRSF005427">
    <property type="entry name" value="RseB"/>
    <property type="match status" value="1"/>
</dbReference>
<dbReference type="RefSeq" id="WP_081151802.1">
    <property type="nucleotide sequence ID" value="NZ_CP020465.1"/>
</dbReference>
<dbReference type="AlphaFoldDB" id="A0A222G957"/>
<dbReference type="GO" id="GO:0045152">
    <property type="term" value="F:antisigma factor binding"/>
    <property type="evidence" value="ECO:0007669"/>
    <property type="project" value="TreeGrafter"/>
</dbReference>
<feature type="chain" id="PRO_5011230555" evidence="5">
    <location>
        <begin position="19"/>
        <end position="320"/>
    </location>
</feature>
<dbReference type="Proteomes" id="UP000202259">
    <property type="component" value="Chromosome"/>
</dbReference>
<evidence type="ECO:0000256" key="4">
    <source>
        <dbReference type="ARBA" id="ARBA00022764"/>
    </source>
</evidence>
<organism evidence="8 9">
    <name type="scientific">Cognaticolwellia beringensis</name>
    <dbReference type="NCBI Taxonomy" id="1967665"/>
    <lineage>
        <taxon>Bacteria</taxon>
        <taxon>Pseudomonadati</taxon>
        <taxon>Pseudomonadota</taxon>
        <taxon>Gammaproteobacteria</taxon>
        <taxon>Alteromonadales</taxon>
        <taxon>Colwelliaceae</taxon>
        <taxon>Cognaticolwellia</taxon>
    </lineage>
</organism>
<dbReference type="InterPro" id="IPR005588">
    <property type="entry name" value="MucB_RseB"/>
</dbReference>
<name>A0A222G957_9GAMM</name>
<dbReference type="Gene3D" id="3.30.200.100">
    <property type="entry name" value="MucB/RseB, C-terminal domain"/>
    <property type="match status" value="1"/>
</dbReference>
<keyword evidence="9" id="KW-1185">Reference proteome</keyword>
<evidence type="ECO:0000256" key="5">
    <source>
        <dbReference type="SAM" id="SignalP"/>
    </source>
</evidence>
<reference evidence="8 9" key="1">
    <citation type="submission" date="2017-08" db="EMBL/GenBank/DDBJ databases">
        <title>Complete genome of Colwellia sp. NB097-1, a psychrophile bacterium ioslated from Bering Sea.</title>
        <authorList>
            <person name="Chen X."/>
        </authorList>
    </citation>
    <scope>NUCLEOTIDE SEQUENCE [LARGE SCALE GENOMIC DNA]</scope>
    <source>
        <strain evidence="8 9">NB097-1</strain>
    </source>
</reference>
<comment type="similarity">
    <text evidence="2">Belongs to the RseB family.</text>
</comment>
<accession>A0A222G957</accession>
<dbReference type="OrthoDB" id="7067274at2"/>
<dbReference type="PANTHER" id="PTHR38782">
    <property type="match status" value="1"/>
</dbReference>
<protein>
    <submittedName>
        <fullName evidence="8">Transcriptional regulator</fullName>
    </submittedName>
</protein>
<gene>
    <name evidence="8" type="ORF">B5D82_11955</name>
</gene>
<evidence type="ECO:0000313" key="9">
    <source>
        <dbReference type="Proteomes" id="UP000202259"/>
    </source>
</evidence>
<dbReference type="GO" id="GO:0032885">
    <property type="term" value="P:regulation of polysaccharide biosynthetic process"/>
    <property type="evidence" value="ECO:0007669"/>
    <property type="project" value="TreeGrafter"/>
</dbReference>
<dbReference type="KEGG" id="cber:B5D82_11955"/>
<evidence type="ECO:0000256" key="1">
    <source>
        <dbReference type="ARBA" id="ARBA00004418"/>
    </source>
</evidence>
<sequence length="320" mass="35839">MKLISSLLLLVTISTSVAANENEPAEPWLDRLANSLQKLNFSTSFVVVKNNQAEPYHWFHGVDESGNELEILSLLNGPRRDVLRKHDVVSYIEPELPPYSVSSQQITGPIPAVLREGATQLAQTYDFLSVGRSRVLGRPAQLIRIVSKDVYRYGHWLWLDQKTGMLLKLALANRTGQLLEQIQFTHLDITPDLSESLLQLEQTTLPAVIEIPAGYQEQALQWQVKWLPEGFQRLNANRHRMSATKKPVEFMLFNDGLVDVSVYVNQSEERQRATDYVMDGATVVLNQVVNGFEVSVVGKIPAKTAKAIADSVVLTPKVTP</sequence>
<feature type="domain" description="MucB/RseB N-terminal" evidence="6">
    <location>
        <begin position="25"/>
        <end position="197"/>
    </location>
</feature>
<proteinExistence type="inferred from homology"/>
<evidence type="ECO:0000259" key="7">
    <source>
        <dbReference type="Pfam" id="PF17188"/>
    </source>
</evidence>
<dbReference type="PANTHER" id="PTHR38782:SF1">
    <property type="entry name" value="SIGMA-E FACTOR REGULATORY PROTEIN RSEB"/>
    <property type="match status" value="1"/>
</dbReference>
<evidence type="ECO:0000313" key="8">
    <source>
        <dbReference type="EMBL" id="ASP48419.1"/>
    </source>
</evidence>
<evidence type="ECO:0000256" key="2">
    <source>
        <dbReference type="ARBA" id="ARBA00008150"/>
    </source>
</evidence>
<comment type="subcellular location">
    <subcellularLocation>
        <location evidence="1">Periplasm</location>
    </subcellularLocation>
</comment>
<dbReference type="Gene3D" id="2.50.20.10">
    <property type="entry name" value="Lipoprotein localisation LolA/LolB/LppX"/>
    <property type="match status" value="1"/>
</dbReference>